<evidence type="ECO:0000313" key="1">
    <source>
        <dbReference type="EMBL" id="KZR98813.1"/>
    </source>
</evidence>
<sequence length="123" mass="12643">GEGAPLTTLAVDPGTQVEADAVDVAALLGAEVAVVFRLRGDLDVEAEVLVAHLHGEGAARGDQRDAQAQAGIRPEIEFHIDSFKGSAWLASVRRLAVRCLSAGVLHAAAARPAHALQAAVVVP</sequence>
<name>A0A162CT50_9CRUS</name>
<gene>
    <name evidence="1" type="ORF">APZ42_005597</name>
</gene>
<proteinExistence type="predicted"/>
<organism evidence="1 2">
    <name type="scientific">Daphnia magna</name>
    <dbReference type="NCBI Taxonomy" id="35525"/>
    <lineage>
        <taxon>Eukaryota</taxon>
        <taxon>Metazoa</taxon>
        <taxon>Ecdysozoa</taxon>
        <taxon>Arthropoda</taxon>
        <taxon>Crustacea</taxon>
        <taxon>Branchiopoda</taxon>
        <taxon>Diplostraca</taxon>
        <taxon>Cladocera</taxon>
        <taxon>Anomopoda</taxon>
        <taxon>Daphniidae</taxon>
        <taxon>Daphnia</taxon>
    </lineage>
</organism>
<protein>
    <submittedName>
        <fullName evidence="1">Uncharacterized protein</fullName>
    </submittedName>
</protein>
<accession>A0A162CT50</accession>
<dbReference type="Proteomes" id="UP000076858">
    <property type="component" value="Unassembled WGS sequence"/>
</dbReference>
<dbReference type="AlphaFoldDB" id="A0A162CT50"/>
<evidence type="ECO:0000313" key="2">
    <source>
        <dbReference type="Proteomes" id="UP000076858"/>
    </source>
</evidence>
<keyword evidence="2" id="KW-1185">Reference proteome</keyword>
<comment type="caution">
    <text evidence="1">The sequence shown here is derived from an EMBL/GenBank/DDBJ whole genome shotgun (WGS) entry which is preliminary data.</text>
</comment>
<feature type="non-terminal residue" evidence="1">
    <location>
        <position position="123"/>
    </location>
</feature>
<reference evidence="1 2" key="1">
    <citation type="submission" date="2016-03" db="EMBL/GenBank/DDBJ databases">
        <title>EvidentialGene: Evidence-directed Construction of Genes on Genomes.</title>
        <authorList>
            <person name="Gilbert D.G."/>
            <person name="Choi J.-H."/>
            <person name="Mockaitis K."/>
            <person name="Colbourne J."/>
            <person name="Pfrender M."/>
        </authorList>
    </citation>
    <scope>NUCLEOTIDE SEQUENCE [LARGE SCALE GENOMIC DNA]</scope>
    <source>
        <strain evidence="1 2">Xinb3</strain>
        <tissue evidence="1">Complete organism</tissue>
    </source>
</reference>
<feature type="non-terminal residue" evidence="1">
    <location>
        <position position="1"/>
    </location>
</feature>
<dbReference type="EMBL" id="LRGB01015744">
    <property type="protein sequence ID" value="KZR98813.1"/>
    <property type="molecule type" value="Genomic_DNA"/>
</dbReference>